<evidence type="ECO:0000313" key="6">
    <source>
        <dbReference type="EnsemblMetazoa" id="G24147.5:cds"/>
    </source>
</evidence>
<dbReference type="PRINTS" id="PR00007">
    <property type="entry name" value="COMPLEMNTC1Q"/>
</dbReference>
<dbReference type="InterPro" id="IPR001073">
    <property type="entry name" value="C1q_dom"/>
</dbReference>
<feature type="chain" id="PRO_5036503931" description="C1q domain-containing protein" evidence="4">
    <location>
        <begin position="21"/>
        <end position="182"/>
    </location>
</feature>
<feature type="domain" description="C1q" evidence="5">
    <location>
        <begin position="50"/>
        <end position="182"/>
    </location>
</feature>
<reference evidence="6" key="1">
    <citation type="submission" date="2022-08" db="UniProtKB">
        <authorList>
            <consortium name="EnsemblMetazoa"/>
        </authorList>
    </citation>
    <scope>IDENTIFICATION</scope>
    <source>
        <strain evidence="6">05x7-T-G4-1.051#20</strain>
    </source>
</reference>
<comment type="subcellular location">
    <subcellularLocation>
        <location evidence="1">Secreted</location>
    </subcellularLocation>
</comment>
<dbReference type="InterPro" id="IPR008983">
    <property type="entry name" value="Tumour_necrosis_fac-like_dom"/>
</dbReference>
<organism evidence="6 7">
    <name type="scientific">Magallana gigas</name>
    <name type="common">Pacific oyster</name>
    <name type="synonym">Crassostrea gigas</name>
    <dbReference type="NCBI Taxonomy" id="29159"/>
    <lineage>
        <taxon>Eukaryota</taxon>
        <taxon>Metazoa</taxon>
        <taxon>Spiralia</taxon>
        <taxon>Lophotrochozoa</taxon>
        <taxon>Mollusca</taxon>
        <taxon>Bivalvia</taxon>
        <taxon>Autobranchia</taxon>
        <taxon>Pteriomorphia</taxon>
        <taxon>Ostreida</taxon>
        <taxon>Ostreoidea</taxon>
        <taxon>Ostreidae</taxon>
        <taxon>Magallana</taxon>
    </lineage>
</organism>
<evidence type="ECO:0000256" key="2">
    <source>
        <dbReference type="ARBA" id="ARBA00022525"/>
    </source>
</evidence>
<protein>
    <recommendedName>
        <fullName evidence="5">C1q domain-containing protein</fullName>
    </recommendedName>
</protein>
<dbReference type="Pfam" id="PF00386">
    <property type="entry name" value="C1q"/>
    <property type="match status" value="1"/>
</dbReference>
<dbReference type="Proteomes" id="UP000005408">
    <property type="component" value="Unassembled WGS sequence"/>
</dbReference>
<dbReference type="InterPro" id="IPR050822">
    <property type="entry name" value="Cerebellin_Synaptic_Org"/>
</dbReference>
<dbReference type="PANTHER" id="PTHR22923:SF116">
    <property type="entry name" value="C1Q DOMAIN-CONTAINING PROTEIN"/>
    <property type="match status" value="1"/>
</dbReference>
<dbReference type="GO" id="GO:0005576">
    <property type="term" value="C:extracellular region"/>
    <property type="evidence" value="ECO:0007669"/>
    <property type="project" value="UniProtKB-SubCell"/>
</dbReference>
<dbReference type="OrthoDB" id="6077686at2759"/>
<keyword evidence="7" id="KW-1185">Reference proteome</keyword>
<keyword evidence="3 4" id="KW-0732">Signal</keyword>
<accession>A0A8W8KJ76</accession>
<evidence type="ECO:0000256" key="3">
    <source>
        <dbReference type="ARBA" id="ARBA00022729"/>
    </source>
</evidence>
<dbReference type="AlphaFoldDB" id="A0A8W8KJ76"/>
<proteinExistence type="predicted"/>
<dbReference type="PROSITE" id="PS50871">
    <property type="entry name" value="C1Q"/>
    <property type="match status" value="1"/>
</dbReference>
<dbReference type="Gene3D" id="2.60.120.40">
    <property type="match status" value="1"/>
</dbReference>
<evidence type="ECO:0000256" key="4">
    <source>
        <dbReference type="SAM" id="SignalP"/>
    </source>
</evidence>
<feature type="signal peptide" evidence="4">
    <location>
        <begin position="1"/>
        <end position="20"/>
    </location>
</feature>
<dbReference type="SMART" id="SM00110">
    <property type="entry name" value="C1Q"/>
    <property type="match status" value="1"/>
</dbReference>
<dbReference type="SUPFAM" id="SSF49842">
    <property type="entry name" value="TNF-like"/>
    <property type="match status" value="1"/>
</dbReference>
<sequence length="182" mass="20052">MQLVTISFFLWVLSLSIVRGNCNNTLTASLIQNQLRLLEKLINLLDVSKTSKSPVVFHAELGSYKTYHHGSIWVYDKVVTNVGKAYNPSTGKFSAPTNGVYQFNWYTLSDPKTMSHAGLFVNGAMKARQAANNNGGSGQWLTAGSSIALPLHKGDVVYIKDVYGWKAQLRSHWTAFGGVLIN</sequence>
<evidence type="ECO:0000259" key="5">
    <source>
        <dbReference type="PROSITE" id="PS50871"/>
    </source>
</evidence>
<evidence type="ECO:0000256" key="1">
    <source>
        <dbReference type="ARBA" id="ARBA00004613"/>
    </source>
</evidence>
<dbReference type="EnsemblMetazoa" id="G24147.5">
    <property type="protein sequence ID" value="G24147.5:cds"/>
    <property type="gene ID" value="G24147"/>
</dbReference>
<evidence type="ECO:0000313" key="7">
    <source>
        <dbReference type="Proteomes" id="UP000005408"/>
    </source>
</evidence>
<keyword evidence="2" id="KW-0964">Secreted</keyword>
<name>A0A8W8KJ76_MAGGI</name>
<dbReference type="PANTHER" id="PTHR22923">
    <property type="entry name" value="CEREBELLIN-RELATED"/>
    <property type="match status" value="1"/>
</dbReference>
<dbReference type="OMA" id="RGNCNNT"/>